<organism evidence="1 2">
    <name type="scientific">Parelaphostrongylus tenuis</name>
    <name type="common">Meningeal worm</name>
    <dbReference type="NCBI Taxonomy" id="148309"/>
    <lineage>
        <taxon>Eukaryota</taxon>
        <taxon>Metazoa</taxon>
        <taxon>Ecdysozoa</taxon>
        <taxon>Nematoda</taxon>
        <taxon>Chromadorea</taxon>
        <taxon>Rhabditida</taxon>
        <taxon>Rhabditina</taxon>
        <taxon>Rhabditomorpha</taxon>
        <taxon>Strongyloidea</taxon>
        <taxon>Metastrongylidae</taxon>
        <taxon>Parelaphostrongylus</taxon>
    </lineage>
</organism>
<accession>A0AAD5MRZ6</accession>
<name>A0AAD5MRZ6_PARTN</name>
<dbReference type="AlphaFoldDB" id="A0AAD5MRZ6"/>
<sequence>MVAMLAKLRTGTSGAVAMKLLVKATPWLNLASNKKLNSMNHSNTSCVTICPIRFETKCRIRISCIQPIVMSEKFDQTLEIGFSFDNRKQAPRTI</sequence>
<comment type="caution">
    <text evidence="1">The sequence shown here is derived from an EMBL/GenBank/DDBJ whole genome shotgun (WGS) entry which is preliminary data.</text>
</comment>
<reference evidence="1" key="1">
    <citation type="submission" date="2021-06" db="EMBL/GenBank/DDBJ databases">
        <title>Parelaphostrongylus tenuis whole genome reference sequence.</title>
        <authorList>
            <person name="Garwood T.J."/>
            <person name="Larsen P.A."/>
            <person name="Fountain-Jones N.M."/>
            <person name="Garbe J.R."/>
            <person name="Macchietto M.G."/>
            <person name="Kania S.A."/>
            <person name="Gerhold R.W."/>
            <person name="Richards J.E."/>
            <person name="Wolf T.M."/>
        </authorList>
    </citation>
    <scope>NUCLEOTIDE SEQUENCE</scope>
    <source>
        <strain evidence="1">MNPRO001-30</strain>
        <tissue evidence="1">Meninges</tissue>
    </source>
</reference>
<dbReference type="Proteomes" id="UP001196413">
    <property type="component" value="Unassembled WGS sequence"/>
</dbReference>
<evidence type="ECO:0000313" key="2">
    <source>
        <dbReference type="Proteomes" id="UP001196413"/>
    </source>
</evidence>
<keyword evidence="2" id="KW-1185">Reference proteome</keyword>
<protein>
    <submittedName>
        <fullName evidence="1">Uncharacterized protein</fullName>
    </submittedName>
</protein>
<dbReference type="EMBL" id="JAHQIW010000650">
    <property type="protein sequence ID" value="KAJ1349349.1"/>
    <property type="molecule type" value="Genomic_DNA"/>
</dbReference>
<evidence type="ECO:0000313" key="1">
    <source>
        <dbReference type="EMBL" id="KAJ1349349.1"/>
    </source>
</evidence>
<gene>
    <name evidence="1" type="ORF">KIN20_004903</name>
</gene>
<proteinExistence type="predicted"/>